<reference evidence="2" key="1">
    <citation type="submission" date="2013-09" db="EMBL/GenBank/DDBJ databases">
        <title>Corchorus olitorius genome sequencing.</title>
        <authorList>
            <person name="Alam M."/>
            <person name="Haque M.S."/>
            <person name="Islam M.S."/>
            <person name="Emdad E.M."/>
            <person name="Islam M.M."/>
            <person name="Ahmed B."/>
            <person name="Halim A."/>
            <person name="Hossen Q.M.M."/>
            <person name="Hossain M.Z."/>
            <person name="Ahmed R."/>
            <person name="Khan M.M."/>
            <person name="Islam R."/>
            <person name="Rashid M.M."/>
            <person name="Khan S.A."/>
            <person name="Rahman M.S."/>
            <person name="Alam M."/>
            <person name="Yahiya A.S."/>
            <person name="Khan M.S."/>
            <person name="Azam M.S."/>
            <person name="Haque T."/>
            <person name="Lashkar M.Z.H."/>
            <person name="Akhand A.I."/>
            <person name="Morshed G."/>
            <person name="Roy S."/>
            <person name="Uddin K.S."/>
            <person name="Rabeya T."/>
            <person name="Hossain A.S."/>
            <person name="Chowdhury A."/>
            <person name="Snigdha A.R."/>
            <person name="Mortoza M.S."/>
            <person name="Matin S.A."/>
            <person name="Hoque S.M.E."/>
            <person name="Islam M.K."/>
            <person name="Roy D.K."/>
            <person name="Haider R."/>
            <person name="Moosa M.M."/>
            <person name="Elias S.M."/>
            <person name="Hasan A.M."/>
            <person name="Jahan S."/>
            <person name="Shafiuddin M."/>
            <person name="Mahmood N."/>
            <person name="Shommy N.S."/>
        </authorList>
    </citation>
    <scope>NUCLEOTIDE SEQUENCE [LARGE SCALE GENOMIC DNA]</scope>
    <source>
        <strain evidence="2">cv. O-4</strain>
    </source>
</reference>
<sequence length="33" mass="3921">MVEEANKLRQREVSLFESEDVYVWKFEGNGAFL</sequence>
<comment type="caution">
    <text evidence="1">The sequence shown here is derived from an EMBL/GenBank/DDBJ whole genome shotgun (WGS) entry which is preliminary data.</text>
</comment>
<evidence type="ECO:0000313" key="1">
    <source>
        <dbReference type="EMBL" id="OMO56638.1"/>
    </source>
</evidence>
<dbReference type="AlphaFoldDB" id="A0A1R3GEX3"/>
<accession>A0A1R3GEX3</accession>
<dbReference type="Proteomes" id="UP000187203">
    <property type="component" value="Unassembled WGS sequence"/>
</dbReference>
<gene>
    <name evidence="1" type="ORF">COLO4_35583</name>
</gene>
<dbReference type="EMBL" id="AWUE01022713">
    <property type="protein sequence ID" value="OMO56638.1"/>
    <property type="molecule type" value="Genomic_DNA"/>
</dbReference>
<proteinExistence type="predicted"/>
<organism evidence="1 2">
    <name type="scientific">Corchorus olitorius</name>
    <dbReference type="NCBI Taxonomy" id="93759"/>
    <lineage>
        <taxon>Eukaryota</taxon>
        <taxon>Viridiplantae</taxon>
        <taxon>Streptophyta</taxon>
        <taxon>Embryophyta</taxon>
        <taxon>Tracheophyta</taxon>
        <taxon>Spermatophyta</taxon>
        <taxon>Magnoliopsida</taxon>
        <taxon>eudicotyledons</taxon>
        <taxon>Gunneridae</taxon>
        <taxon>Pentapetalae</taxon>
        <taxon>rosids</taxon>
        <taxon>malvids</taxon>
        <taxon>Malvales</taxon>
        <taxon>Malvaceae</taxon>
        <taxon>Grewioideae</taxon>
        <taxon>Apeibeae</taxon>
        <taxon>Corchorus</taxon>
    </lineage>
</organism>
<name>A0A1R3GEX3_9ROSI</name>
<protein>
    <submittedName>
        <fullName evidence="1">Uncharacterized protein</fullName>
    </submittedName>
</protein>
<keyword evidence="2" id="KW-1185">Reference proteome</keyword>
<evidence type="ECO:0000313" key="2">
    <source>
        <dbReference type="Proteomes" id="UP000187203"/>
    </source>
</evidence>